<gene>
    <name evidence="1" type="ORF">M0R45_013464</name>
</gene>
<organism evidence="1 2">
    <name type="scientific">Rubus argutus</name>
    <name type="common">Southern blackberry</name>
    <dbReference type="NCBI Taxonomy" id="59490"/>
    <lineage>
        <taxon>Eukaryota</taxon>
        <taxon>Viridiplantae</taxon>
        <taxon>Streptophyta</taxon>
        <taxon>Embryophyta</taxon>
        <taxon>Tracheophyta</taxon>
        <taxon>Spermatophyta</taxon>
        <taxon>Magnoliopsida</taxon>
        <taxon>eudicotyledons</taxon>
        <taxon>Gunneridae</taxon>
        <taxon>Pentapetalae</taxon>
        <taxon>rosids</taxon>
        <taxon>fabids</taxon>
        <taxon>Rosales</taxon>
        <taxon>Rosaceae</taxon>
        <taxon>Rosoideae</taxon>
        <taxon>Rosoideae incertae sedis</taxon>
        <taxon>Rubus</taxon>
    </lineage>
</organism>
<protein>
    <submittedName>
        <fullName evidence="1">Uncharacterized protein</fullName>
    </submittedName>
</protein>
<name>A0AAW1XII8_RUBAR</name>
<sequence>MVDRRRWEDLDSHCLANVFRRVEIESLLIGVPENHGTQESFSITCFCKLVVDRSGGKALLLKLPQFCIEEALRYVSDKCPLLEAL</sequence>
<proteinExistence type="predicted"/>
<dbReference type="Proteomes" id="UP001457282">
    <property type="component" value="Unassembled WGS sequence"/>
</dbReference>
<accession>A0AAW1XII8</accession>
<evidence type="ECO:0000313" key="2">
    <source>
        <dbReference type="Proteomes" id="UP001457282"/>
    </source>
</evidence>
<keyword evidence="2" id="KW-1185">Reference proteome</keyword>
<evidence type="ECO:0000313" key="1">
    <source>
        <dbReference type="EMBL" id="KAK9936635.1"/>
    </source>
</evidence>
<reference evidence="1 2" key="1">
    <citation type="journal article" date="2023" name="G3 (Bethesda)">
        <title>A chromosome-length genome assembly and annotation of blackberry (Rubus argutus, cv. 'Hillquist').</title>
        <authorList>
            <person name="Bruna T."/>
            <person name="Aryal R."/>
            <person name="Dudchenko O."/>
            <person name="Sargent D.J."/>
            <person name="Mead D."/>
            <person name="Buti M."/>
            <person name="Cavallini A."/>
            <person name="Hytonen T."/>
            <person name="Andres J."/>
            <person name="Pham M."/>
            <person name="Weisz D."/>
            <person name="Mascagni F."/>
            <person name="Usai G."/>
            <person name="Natali L."/>
            <person name="Bassil N."/>
            <person name="Fernandez G.E."/>
            <person name="Lomsadze A."/>
            <person name="Armour M."/>
            <person name="Olukolu B."/>
            <person name="Poorten T."/>
            <person name="Britton C."/>
            <person name="Davik J."/>
            <person name="Ashrafi H."/>
            <person name="Aiden E.L."/>
            <person name="Borodovsky M."/>
            <person name="Worthington M."/>
        </authorList>
    </citation>
    <scope>NUCLEOTIDE SEQUENCE [LARGE SCALE GENOMIC DNA]</scope>
    <source>
        <strain evidence="1">PI 553951</strain>
    </source>
</reference>
<dbReference type="AlphaFoldDB" id="A0AAW1XII8"/>
<comment type="caution">
    <text evidence="1">The sequence shown here is derived from an EMBL/GenBank/DDBJ whole genome shotgun (WGS) entry which is preliminary data.</text>
</comment>
<dbReference type="EMBL" id="JBEDUW010000003">
    <property type="protein sequence ID" value="KAK9936635.1"/>
    <property type="molecule type" value="Genomic_DNA"/>
</dbReference>